<accession>A0A1C5ALT3</accession>
<dbReference type="Proteomes" id="UP000199504">
    <property type="component" value="Unassembled WGS sequence"/>
</dbReference>
<keyword evidence="2" id="KW-1185">Reference proteome</keyword>
<dbReference type="STRING" id="262898.GA0070564_11284"/>
<sequence length="56" mass="5936">MAPLPVEDVDDVRHPAVDAAVQAMENAAALSPADQIPQYEAAYDTLRETLAGIDQA</sequence>
<protein>
    <submittedName>
        <fullName evidence="1">Uncharacterized protein</fullName>
    </submittedName>
</protein>
<reference evidence="2" key="1">
    <citation type="submission" date="2016-06" db="EMBL/GenBank/DDBJ databases">
        <authorList>
            <person name="Varghese N."/>
            <person name="Submissions Spin"/>
        </authorList>
    </citation>
    <scope>NUCLEOTIDE SEQUENCE [LARGE SCALE GENOMIC DNA]</scope>
    <source>
        <strain evidence="2">DSM 44830</strain>
    </source>
</reference>
<evidence type="ECO:0000313" key="2">
    <source>
        <dbReference type="Proteomes" id="UP000199504"/>
    </source>
</evidence>
<evidence type="ECO:0000313" key="1">
    <source>
        <dbReference type="EMBL" id="SCF46031.1"/>
    </source>
</evidence>
<organism evidence="1 2">
    <name type="scientific">Micromonospora mirobrigensis</name>
    <dbReference type="NCBI Taxonomy" id="262898"/>
    <lineage>
        <taxon>Bacteria</taxon>
        <taxon>Bacillati</taxon>
        <taxon>Actinomycetota</taxon>
        <taxon>Actinomycetes</taxon>
        <taxon>Micromonosporales</taxon>
        <taxon>Micromonosporaceae</taxon>
        <taxon>Micromonospora</taxon>
    </lineage>
</organism>
<name>A0A1C5ALT3_9ACTN</name>
<dbReference type="EMBL" id="FMCX01000012">
    <property type="protein sequence ID" value="SCF46031.1"/>
    <property type="molecule type" value="Genomic_DNA"/>
</dbReference>
<gene>
    <name evidence="1" type="ORF">GA0070564_11284</name>
</gene>
<dbReference type="AlphaFoldDB" id="A0A1C5ALT3"/>
<proteinExistence type="predicted"/>